<dbReference type="EMBL" id="CP001720">
    <property type="protein sequence ID" value="ACV64123.1"/>
    <property type="molecule type" value="Genomic_DNA"/>
</dbReference>
<name>C8W6L4_DESAS</name>
<reference evidence="1 2" key="1">
    <citation type="journal article" date="2009" name="Stand. Genomic Sci.">
        <title>Complete genome sequence of Desulfotomaculum acetoxidans type strain (5575).</title>
        <authorList>
            <person name="Spring S."/>
            <person name="Lapidus A."/>
            <person name="Schroder M."/>
            <person name="Gleim D."/>
            <person name="Sims D."/>
            <person name="Meincke L."/>
            <person name="Glavina Del Rio T."/>
            <person name="Tice H."/>
            <person name="Copeland A."/>
            <person name="Cheng J.F."/>
            <person name="Lucas S."/>
            <person name="Chen F."/>
            <person name="Nolan M."/>
            <person name="Bruce D."/>
            <person name="Goodwin L."/>
            <person name="Pitluck S."/>
            <person name="Ivanova N."/>
            <person name="Mavromatis K."/>
            <person name="Mikhailova N."/>
            <person name="Pati A."/>
            <person name="Chen A."/>
            <person name="Palaniappan K."/>
            <person name="Land M."/>
            <person name="Hauser L."/>
            <person name="Chang Y.J."/>
            <person name="Jeffries C.D."/>
            <person name="Chain P."/>
            <person name="Saunders E."/>
            <person name="Brettin T."/>
            <person name="Detter J.C."/>
            <person name="Goker M."/>
            <person name="Bristow J."/>
            <person name="Eisen J.A."/>
            <person name="Markowitz V."/>
            <person name="Hugenholtz P."/>
            <person name="Kyrpides N.C."/>
            <person name="Klenk H.P."/>
            <person name="Han C."/>
        </authorList>
    </citation>
    <scope>NUCLEOTIDE SEQUENCE [LARGE SCALE GENOMIC DNA]</scope>
    <source>
        <strain evidence="2">ATCC 49208 / DSM 771 / VKM B-1644</strain>
    </source>
</reference>
<proteinExistence type="predicted"/>
<gene>
    <name evidence="1" type="ordered locus">Dtox_3397</name>
</gene>
<sequence length="93" mass="11008">MRVGFCQVTDYARFFRLAVDKLVSNNMPLPWRNKAIEDLTDAYITQTGEMPDREQLARLANYILQDDFSERLPDKVSRTEYPILSRGQYKLRF</sequence>
<evidence type="ECO:0000313" key="1">
    <source>
        <dbReference type="EMBL" id="ACV64123.1"/>
    </source>
</evidence>
<dbReference type="AlphaFoldDB" id="C8W6L4"/>
<dbReference type="eggNOG" id="ENOG50339UU">
    <property type="taxonomic scope" value="Bacteria"/>
</dbReference>
<evidence type="ECO:0000313" key="2">
    <source>
        <dbReference type="Proteomes" id="UP000002217"/>
    </source>
</evidence>
<dbReference type="OrthoDB" id="2935851at2"/>
<accession>C8W6L4</accession>
<keyword evidence="2" id="KW-1185">Reference proteome</keyword>
<organism evidence="1 2">
    <name type="scientific">Desulfofarcimen acetoxidans (strain ATCC 49208 / DSM 771 / KCTC 5769 / VKM B-1644 / 5575)</name>
    <name type="common">Desulfotomaculum acetoxidans</name>
    <dbReference type="NCBI Taxonomy" id="485916"/>
    <lineage>
        <taxon>Bacteria</taxon>
        <taxon>Bacillati</taxon>
        <taxon>Bacillota</taxon>
        <taxon>Clostridia</taxon>
        <taxon>Eubacteriales</taxon>
        <taxon>Peptococcaceae</taxon>
        <taxon>Desulfofarcimen</taxon>
    </lineage>
</organism>
<dbReference type="HOGENOM" id="CLU_2394899_0_0_9"/>
<dbReference type="KEGG" id="dae:Dtox_3397"/>
<protein>
    <submittedName>
        <fullName evidence="1">Uncharacterized protein</fullName>
    </submittedName>
</protein>
<dbReference type="RefSeq" id="WP_015758813.1">
    <property type="nucleotide sequence ID" value="NC_013216.1"/>
</dbReference>
<dbReference type="Proteomes" id="UP000002217">
    <property type="component" value="Chromosome"/>
</dbReference>